<feature type="compositionally biased region" description="Basic residues" evidence="1">
    <location>
        <begin position="86"/>
        <end position="95"/>
    </location>
</feature>
<keyword evidence="3" id="KW-0732">Signal</keyword>
<proteinExistence type="predicted"/>
<feature type="chain" id="PRO_5044827269" evidence="3">
    <location>
        <begin position="19"/>
        <end position="310"/>
    </location>
</feature>
<dbReference type="Proteomes" id="UP001516023">
    <property type="component" value="Unassembled WGS sequence"/>
</dbReference>
<evidence type="ECO:0000256" key="1">
    <source>
        <dbReference type="SAM" id="MobiDB-lite"/>
    </source>
</evidence>
<name>A0ABD3QDC7_9STRA</name>
<feature type="region of interest" description="Disordered" evidence="1">
    <location>
        <begin position="62"/>
        <end position="102"/>
    </location>
</feature>
<evidence type="ECO:0000256" key="2">
    <source>
        <dbReference type="SAM" id="Phobius"/>
    </source>
</evidence>
<accession>A0ABD3QDC7</accession>
<organism evidence="4 5">
    <name type="scientific">Cyclotella cryptica</name>
    <dbReference type="NCBI Taxonomy" id="29204"/>
    <lineage>
        <taxon>Eukaryota</taxon>
        <taxon>Sar</taxon>
        <taxon>Stramenopiles</taxon>
        <taxon>Ochrophyta</taxon>
        <taxon>Bacillariophyta</taxon>
        <taxon>Coscinodiscophyceae</taxon>
        <taxon>Thalassiosirophycidae</taxon>
        <taxon>Stephanodiscales</taxon>
        <taxon>Stephanodiscaceae</taxon>
        <taxon>Cyclotella</taxon>
    </lineage>
</organism>
<evidence type="ECO:0000313" key="4">
    <source>
        <dbReference type="EMBL" id="KAL3796140.1"/>
    </source>
</evidence>
<feature type="region of interest" description="Disordered" evidence="1">
    <location>
        <begin position="173"/>
        <end position="196"/>
    </location>
</feature>
<keyword evidence="5" id="KW-1185">Reference proteome</keyword>
<feature type="transmembrane region" description="Helical" evidence="2">
    <location>
        <begin position="223"/>
        <end position="242"/>
    </location>
</feature>
<dbReference type="AlphaFoldDB" id="A0ABD3QDC7"/>
<feature type="compositionally biased region" description="Low complexity" evidence="1">
    <location>
        <begin position="185"/>
        <end position="196"/>
    </location>
</feature>
<gene>
    <name evidence="4" type="ORF">HJC23_000643</name>
</gene>
<keyword evidence="2" id="KW-0472">Membrane</keyword>
<sequence>MMQRAALFVLLAVSSTNAATSNLRNRELWGSSSSSSSSSSGWSFWGSLLQLLDHMHTPCPPGSLHHKDSDGKPLPAGECWQDLRPKPHPHKKSGGHRSGGGGGGHSYSNYTFVECYEGDQGCYQNLICQNGDDDANCMEWIKCQDDDQDCQTWIQCDDDSQDCMTNISNGWNGDGHDDSTQAVQDDATSSSGWGADGWSASNLDTNGAAYASKEVENSGGMPVWPFVVGALVAGVIGAMFVVSRRKRREEQDDHPLDGAIKKRQRLFSGFSRKKQGALNEDFDNEDDQPNFIEISEAKKKYKSPKTDDSL</sequence>
<dbReference type="EMBL" id="JABMIG020000065">
    <property type="protein sequence ID" value="KAL3796140.1"/>
    <property type="molecule type" value="Genomic_DNA"/>
</dbReference>
<evidence type="ECO:0000313" key="5">
    <source>
        <dbReference type="Proteomes" id="UP001516023"/>
    </source>
</evidence>
<protein>
    <submittedName>
        <fullName evidence="4">Uncharacterized protein</fullName>
    </submittedName>
</protein>
<keyword evidence="2" id="KW-0812">Transmembrane</keyword>
<reference evidence="4 5" key="1">
    <citation type="journal article" date="2020" name="G3 (Bethesda)">
        <title>Improved Reference Genome for Cyclotella cryptica CCMP332, a Model for Cell Wall Morphogenesis, Salinity Adaptation, and Lipid Production in Diatoms (Bacillariophyta).</title>
        <authorList>
            <person name="Roberts W.R."/>
            <person name="Downey K.M."/>
            <person name="Ruck E.C."/>
            <person name="Traller J.C."/>
            <person name="Alverson A.J."/>
        </authorList>
    </citation>
    <scope>NUCLEOTIDE SEQUENCE [LARGE SCALE GENOMIC DNA]</scope>
    <source>
        <strain evidence="4 5">CCMP332</strain>
    </source>
</reference>
<comment type="caution">
    <text evidence="4">The sequence shown here is derived from an EMBL/GenBank/DDBJ whole genome shotgun (WGS) entry which is preliminary data.</text>
</comment>
<keyword evidence="2" id="KW-1133">Transmembrane helix</keyword>
<evidence type="ECO:0000256" key="3">
    <source>
        <dbReference type="SAM" id="SignalP"/>
    </source>
</evidence>
<feature type="signal peptide" evidence="3">
    <location>
        <begin position="1"/>
        <end position="18"/>
    </location>
</feature>